<feature type="transmembrane region" description="Helical" evidence="1">
    <location>
        <begin position="85"/>
        <end position="104"/>
    </location>
</feature>
<sequence length="287" mass="30707">MAAGVFLFSATDAIGKLLTDTLPPIQIVWFRQLGLFWGVMVLVAMRGRSVLKSKYPGLQIGRGVLAGSSATLFIIGVSYVPLADAVAITFVAPFMVTVMGALILREKVGLRRWTAVTVGFIGTLIVIRPGMGVVHPTAGLLLIAATAFALRQILSRMVSGGDKTQTTVAYTAIVSGLLLTIPLPFVWETPTTSLEISLLVAIAVIAAFAETLVIMALDVTQAVVVAPVQYSMIIWGTFYGFFIFGQLPDGWTWIGTAVIVVTGLYMLNRERLIARSNRQDDSGGDGL</sequence>
<feature type="domain" description="EamA" evidence="2">
    <location>
        <begin position="140"/>
        <end position="267"/>
    </location>
</feature>
<keyword evidence="4" id="KW-1185">Reference proteome</keyword>
<dbReference type="SUPFAM" id="SSF103481">
    <property type="entry name" value="Multidrug resistance efflux transporter EmrE"/>
    <property type="match status" value="2"/>
</dbReference>
<feature type="transmembrane region" description="Helical" evidence="1">
    <location>
        <begin position="113"/>
        <end position="131"/>
    </location>
</feature>
<feature type="transmembrane region" description="Helical" evidence="1">
    <location>
        <begin position="25"/>
        <end position="45"/>
    </location>
</feature>
<dbReference type="HOGENOM" id="CLU_032828_2_3_5"/>
<feature type="transmembrane region" description="Helical" evidence="1">
    <location>
        <begin position="224"/>
        <end position="244"/>
    </location>
</feature>
<name>M9QZP4_9RHOB</name>
<feature type="transmembrane region" description="Helical" evidence="1">
    <location>
        <begin position="250"/>
        <end position="268"/>
    </location>
</feature>
<dbReference type="eggNOG" id="COG0697">
    <property type="taxonomic scope" value="Bacteria"/>
</dbReference>
<feature type="transmembrane region" description="Helical" evidence="1">
    <location>
        <begin position="166"/>
        <end position="186"/>
    </location>
</feature>
<dbReference type="Pfam" id="PF00892">
    <property type="entry name" value="EamA"/>
    <property type="match status" value="2"/>
</dbReference>
<feature type="transmembrane region" description="Helical" evidence="1">
    <location>
        <begin position="137"/>
        <end position="154"/>
    </location>
</feature>
<dbReference type="EMBL" id="CP003740">
    <property type="protein sequence ID" value="AGI65854.1"/>
    <property type="molecule type" value="Genomic_DNA"/>
</dbReference>
<dbReference type="PANTHER" id="PTHR22911">
    <property type="entry name" value="ACYL-MALONYL CONDENSING ENZYME-RELATED"/>
    <property type="match status" value="1"/>
</dbReference>
<feature type="domain" description="EamA" evidence="2">
    <location>
        <begin position="3"/>
        <end position="127"/>
    </location>
</feature>
<dbReference type="InterPro" id="IPR000620">
    <property type="entry name" value="EamA_dom"/>
</dbReference>
<accession>M9QZP4</accession>
<keyword evidence="1" id="KW-0472">Membrane</keyword>
<evidence type="ECO:0000259" key="2">
    <source>
        <dbReference type="Pfam" id="PF00892"/>
    </source>
</evidence>
<feature type="transmembrane region" description="Helical" evidence="1">
    <location>
        <begin position="57"/>
        <end position="79"/>
    </location>
</feature>
<reference evidence="3 4" key="1">
    <citation type="journal article" date="2013" name="PLoS ONE">
        <title>Poles Apart: Arctic and Antarctic Octadecabacter strains Share High Genome Plasticity and a New Type of Xanthorhodopsin.</title>
        <authorList>
            <person name="Vollmers J."/>
            <person name="Voget S."/>
            <person name="Dietrich S."/>
            <person name="Gollnow K."/>
            <person name="Smits M."/>
            <person name="Meyer K."/>
            <person name="Brinkhoff T."/>
            <person name="Simon M."/>
            <person name="Daniel R."/>
        </authorList>
    </citation>
    <scope>NUCLEOTIDE SEQUENCE [LARGE SCALE GENOMIC DNA]</scope>
    <source>
        <strain evidence="3 4">307</strain>
    </source>
</reference>
<dbReference type="PANTHER" id="PTHR22911:SF103">
    <property type="entry name" value="BLR2811 PROTEIN"/>
    <property type="match status" value="1"/>
</dbReference>
<dbReference type="Proteomes" id="UP000005307">
    <property type="component" value="Chromosome"/>
</dbReference>
<evidence type="ECO:0000313" key="4">
    <source>
        <dbReference type="Proteomes" id="UP000005307"/>
    </source>
</evidence>
<keyword evidence="1 3" id="KW-0812">Transmembrane</keyword>
<dbReference type="STRING" id="391626.OAN307_c00800"/>
<organism evidence="3 4">
    <name type="scientific">Octadecabacter antarcticus 307</name>
    <dbReference type="NCBI Taxonomy" id="391626"/>
    <lineage>
        <taxon>Bacteria</taxon>
        <taxon>Pseudomonadati</taxon>
        <taxon>Pseudomonadota</taxon>
        <taxon>Alphaproteobacteria</taxon>
        <taxon>Rhodobacterales</taxon>
        <taxon>Roseobacteraceae</taxon>
        <taxon>Octadecabacter</taxon>
    </lineage>
</organism>
<proteinExistence type="predicted"/>
<dbReference type="KEGG" id="oat:OAN307_c00800"/>
<feature type="transmembrane region" description="Helical" evidence="1">
    <location>
        <begin position="198"/>
        <end position="217"/>
    </location>
</feature>
<gene>
    <name evidence="3" type="ORF">OAN307_c00800</name>
</gene>
<evidence type="ECO:0000256" key="1">
    <source>
        <dbReference type="SAM" id="Phobius"/>
    </source>
</evidence>
<keyword evidence="1" id="KW-1133">Transmembrane helix</keyword>
<dbReference type="GO" id="GO:0016020">
    <property type="term" value="C:membrane"/>
    <property type="evidence" value="ECO:0007669"/>
    <property type="project" value="InterPro"/>
</dbReference>
<dbReference type="InterPro" id="IPR037185">
    <property type="entry name" value="EmrE-like"/>
</dbReference>
<evidence type="ECO:0000313" key="3">
    <source>
        <dbReference type="EMBL" id="AGI65854.1"/>
    </source>
</evidence>
<dbReference type="AlphaFoldDB" id="M9QZP4"/>
<protein>
    <submittedName>
        <fullName evidence="3">Transmembrane protein</fullName>
    </submittedName>
</protein>